<name>W6UBR4_ECHGR</name>
<dbReference type="Proteomes" id="UP000019149">
    <property type="component" value="Unassembled WGS sequence"/>
</dbReference>
<dbReference type="CTD" id="36344995"/>
<sequence>MIGIAHSVYTNAGVKREKTIEREEGDPFVVRQGWASHAHWSYSTTTAGHLLHRYRYLMGENVALTWQINGKSC</sequence>
<dbReference type="RefSeq" id="XP_024347073.1">
    <property type="nucleotide sequence ID" value="XM_024498529.1"/>
</dbReference>
<dbReference type="AlphaFoldDB" id="W6UBR4"/>
<reference evidence="1 2" key="1">
    <citation type="journal article" date="2013" name="Nat. Genet.">
        <title>The genome of the hydatid tapeworm Echinococcus granulosus.</title>
        <authorList>
            <person name="Zheng H."/>
            <person name="Zhang W."/>
            <person name="Zhang L."/>
            <person name="Zhang Z."/>
            <person name="Li J."/>
            <person name="Lu G."/>
            <person name="Zhu Y."/>
            <person name="Wang Y."/>
            <person name="Huang Y."/>
            <person name="Liu J."/>
            <person name="Kang H."/>
            <person name="Chen J."/>
            <person name="Wang L."/>
            <person name="Chen A."/>
            <person name="Yu S."/>
            <person name="Gao Z."/>
            <person name="Jin L."/>
            <person name="Gu W."/>
            <person name="Wang Z."/>
            <person name="Zhao L."/>
            <person name="Shi B."/>
            <person name="Wen H."/>
            <person name="Lin R."/>
            <person name="Jones M.K."/>
            <person name="Brejova B."/>
            <person name="Vinar T."/>
            <person name="Zhao G."/>
            <person name="McManus D.P."/>
            <person name="Chen Z."/>
            <person name="Zhou Y."/>
            <person name="Wang S."/>
        </authorList>
    </citation>
    <scope>NUCLEOTIDE SEQUENCE [LARGE SCALE GENOMIC DNA]</scope>
</reference>
<evidence type="ECO:0000313" key="1">
    <source>
        <dbReference type="EMBL" id="EUB55877.1"/>
    </source>
</evidence>
<keyword evidence="2" id="KW-1185">Reference proteome</keyword>
<evidence type="ECO:0000313" key="2">
    <source>
        <dbReference type="Proteomes" id="UP000019149"/>
    </source>
</evidence>
<accession>W6UBR4</accession>
<proteinExistence type="predicted"/>
<protein>
    <submittedName>
        <fullName evidence="1">Uncharacterized protein</fullName>
    </submittedName>
</protein>
<dbReference type="KEGG" id="egl:EGR_09280"/>
<dbReference type="GeneID" id="36344995"/>
<gene>
    <name evidence="1" type="ORF">EGR_09280</name>
</gene>
<organism evidence="1 2">
    <name type="scientific">Echinococcus granulosus</name>
    <name type="common">Hydatid tapeworm</name>
    <dbReference type="NCBI Taxonomy" id="6210"/>
    <lineage>
        <taxon>Eukaryota</taxon>
        <taxon>Metazoa</taxon>
        <taxon>Spiralia</taxon>
        <taxon>Lophotrochozoa</taxon>
        <taxon>Platyhelminthes</taxon>
        <taxon>Cestoda</taxon>
        <taxon>Eucestoda</taxon>
        <taxon>Cyclophyllidea</taxon>
        <taxon>Taeniidae</taxon>
        <taxon>Echinococcus</taxon>
        <taxon>Echinococcus granulosus group</taxon>
    </lineage>
</organism>
<dbReference type="EMBL" id="APAU02000140">
    <property type="protein sequence ID" value="EUB55877.1"/>
    <property type="molecule type" value="Genomic_DNA"/>
</dbReference>
<comment type="caution">
    <text evidence="1">The sequence shown here is derived from an EMBL/GenBank/DDBJ whole genome shotgun (WGS) entry which is preliminary data.</text>
</comment>